<dbReference type="AlphaFoldDB" id="A0A7X1Z6Z5"/>
<evidence type="ECO:0000256" key="1">
    <source>
        <dbReference type="SAM" id="MobiDB-lite"/>
    </source>
</evidence>
<sequence length="183" mass="20755">MVSFCGERGKMDQEQVIDKFVVNGTNTLRTFLKILENLSSDGLHTWLERQDTLTTGQNKLHRLLNATDPVTSQFLRQEVDLKKVKHYFEEQGLPFAFKKVEHGTNIFFKVKDEALAKKALEGILAELTTRPAEVVSQLVKNPNVQTFEEKLKAGKAQEAERLSRVARRQDKSVEATPKMGGIK</sequence>
<feature type="compositionally biased region" description="Basic and acidic residues" evidence="1">
    <location>
        <begin position="158"/>
        <end position="173"/>
    </location>
</feature>
<evidence type="ECO:0000313" key="2">
    <source>
        <dbReference type="EMBL" id="MQW38742.1"/>
    </source>
</evidence>
<keyword evidence="3" id="KW-1185">Reference proteome</keyword>
<dbReference type="EMBL" id="WITJ01000003">
    <property type="protein sequence ID" value="MQW38742.1"/>
    <property type="molecule type" value="Genomic_DNA"/>
</dbReference>
<organism evidence="2 3">
    <name type="scientific">Lactococcus hircilactis</name>
    <dbReference type="NCBI Taxonomy" id="1494462"/>
    <lineage>
        <taxon>Bacteria</taxon>
        <taxon>Bacillati</taxon>
        <taxon>Bacillota</taxon>
        <taxon>Bacilli</taxon>
        <taxon>Lactobacillales</taxon>
        <taxon>Streptococcaceae</taxon>
        <taxon>Lactococcus</taxon>
    </lineage>
</organism>
<proteinExistence type="predicted"/>
<dbReference type="InterPro" id="IPR024234">
    <property type="entry name" value="DUF3801"/>
</dbReference>
<dbReference type="Pfam" id="PF12687">
    <property type="entry name" value="DUF3801"/>
    <property type="match status" value="1"/>
</dbReference>
<dbReference type="OrthoDB" id="2223102at2"/>
<accession>A0A7X1Z6Z5</accession>
<dbReference type="Proteomes" id="UP000439550">
    <property type="component" value="Unassembled WGS sequence"/>
</dbReference>
<reference evidence="2 3" key="1">
    <citation type="submission" date="2019-10" db="EMBL/GenBank/DDBJ databases">
        <authorList>
            <person name="Dong K."/>
        </authorList>
    </citation>
    <scope>NUCLEOTIDE SEQUENCE [LARGE SCALE GENOMIC DNA]</scope>
    <source>
        <strain evidence="2 3">DSM 28960</strain>
    </source>
</reference>
<gene>
    <name evidence="2" type="ORF">GHI93_02095</name>
</gene>
<feature type="region of interest" description="Disordered" evidence="1">
    <location>
        <begin position="158"/>
        <end position="183"/>
    </location>
</feature>
<name>A0A7X1Z6Z5_9LACT</name>
<evidence type="ECO:0000313" key="3">
    <source>
        <dbReference type="Proteomes" id="UP000439550"/>
    </source>
</evidence>
<protein>
    <submittedName>
        <fullName evidence="2">DUF3801 domain-containing protein</fullName>
    </submittedName>
</protein>
<comment type="caution">
    <text evidence="2">The sequence shown here is derived from an EMBL/GenBank/DDBJ whole genome shotgun (WGS) entry which is preliminary data.</text>
</comment>